<keyword evidence="2" id="KW-1185">Reference proteome</keyword>
<reference evidence="1 2" key="1">
    <citation type="submission" date="2019-02" db="EMBL/GenBank/DDBJ databases">
        <title>Deep-cultivation of Planctomycetes and their phenomic and genomic characterization uncovers novel biology.</title>
        <authorList>
            <person name="Wiegand S."/>
            <person name="Jogler M."/>
            <person name="Boedeker C."/>
            <person name="Pinto D."/>
            <person name="Vollmers J."/>
            <person name="Rivas-Marin E."/>
            <person name="Kohn T."/>
            <person name="Peeters S.H."/>
            <person name="Heuer A."/>
            <person name="Rast P."/>
            <person name="Oberbeckmann S."/>
            <person name="Bunk B."/>
            <person name="Jeske O."/>
            <person name="Meyerdierks A."/>
            <person name="Storesund J.E."/>
            <person name="Kallscheuer N."/>
            <person name="Luecker S."/>
            <person name="Lage O.M."/>
            <person name="Pohl T."/>
            <person name="Merkel B.J."/>
            <person name="Hornburger P."/>
            <person name="Mueller R.-W."/>
            <person name="Bruemmer F."/>
            <person name="Labrenz M."/>
            <person name="Spormann A.M."/>
            <person name="Op den Camp H."/>
            <person name="Overmann J."/>
            <person name="Amann R."/>
            <person name="Jetten M.S.M."/>
            <person name="Mascher T."/>
            <person name="Medema M.H."/>
            <person name="Devos D.P."/>
            <person name="Kaster A.-K."/>
            <person name="Ovreas L."/>
            <person name="Rohde M."/>
            <person name="Galperin M.Y."/>
            <person name="Jogler C."/>
        </authorList>
    </citation>
    <scope>NUCLEOTIDE SEQUENCE [LARGE SCALE GENOMIC DNA]</scope>
    <source>
        <strain evidence="1 2">Pla110</strain>
    </source>
</reference>
<sequence length="181" mass="21180">MNLSTVRPDVSEIQYHLFERSVHPELLNRHQGMTIRFKDYQASLHICDAGHTLCFQHRDKLITEVVAPIETLLPQEKRLIRHHVKGCRDHEYEFSFGVNYQNSCQVELVDAEVYHQIHEELLVDSQKVRMVCQFPSAHRFSLSPLSLIHTEAIENSFLVHTYHTYPENSSIVKTQTLFELV</sequence>
<dbReference type="Proteomes" id="UP000317178">
    <property type="component" value="Chromosome"/>
</dbReference>
<dbReference type="OrthoDB" id="263569at2"/>
<dbReference type="InterPro" id="IPR024486">
    <property type="entry name" value="DUF2617"/>
</dbReference>
<dbReference type="AlphaFoldDB" id="A0A518CP20"/>
<dbReference type="RefSeq" id="WP_144996172.1">
    <property type="nucleotide sequence ID" value="NZ_CP036281.1"/>
</dbReference>
<evidence type="ECO:0008006" key="3">
    <source>
        <dbReference type="Google" id="ProtNLM"/>
    </source>
</evidence>
<accession>A0A518CP20</accession>
<dbReference type="Pfam" id="PF10936">
    <property type="entry name" value="DUF2617"/>
    <property type="match status" value="1"/>
</dbReference>
<protein>
    <recommendedName>
        <fullName evidence="3">DUF2617 domain-containing protein</fullName>
    </recommendedName>
</protein>
<name>A0A518CP20_9PLAN</name>
<proteinExistence type="predicted"/>
<evidence type="ECO:0000313" key="1">
    <source>
        <dbReference type="EMBL" id="QDU80944.1"/>
    </source>
</evidence>
<dbReference type="EMBL" id="CP036281">
    <property type="protein sequence ID" value="QDU80944.1"/>
    <property type="molecule type" value="Genomic_DNA"/>
</dbReference>
<organism evidence="1 2">
    <name type="scientific">Polystyrenella longa</name>
    <dbReference type="NCBI Taxonomy" id="2528007"/>
    <lineage>
        <taxon>Bacteria</taxon>
        <taxon>Pseudomonadati</taxon>
        <taxon>Planctomycetota</taxon>
        <taxon>Planctomycetia</taxon>
        <taxon>Planctomycetales</taxon>
        <taxon>Planctomycetaceae</taxon>
        <taxon>Polystyrenella</taxon>
    </lineage>
</organism>
<evidence type="ECO:0000313" key="2">
    <source>
        <dbReference type="Proteomes" id="UP000317178"/>
    </source>
</evidence>
<gene>
    <name evidence="1" type="ORF">Pla110_26800</name>
</gene>
<dbReference type="KEGG" id="plon:Pla110_26800"/>